<reference evidence="1 2" key="1">
    <citation type="submission" date="2023-02" db="EMBL/GenBank/DDBJ databases">
        <title>LHISI_Scaffold_Assembly.</title>
        <authorList>
            <person name="Stuart O.P."/>
            <person name="Cleave R."/>
            <person name="Magrath M.J.L."/>
            <person name="Mikheyev A.S."/>
        </authorList>
    </citation>
    <scope>NUCLEOTIDE SEQUENCE [LARGE SCALE GENOMIC DNA]</scope>
    <source>
        <strain evidence="1">Daus_M_001</strain>
        <tissue evidence="1">Leg muscle</tissue>
    </source>
</reference>
<evidence type="ECO:0000313" key="2">
    <source>
        <dbReference type="Proteomes" id="UP001159363"/>
    </source>
</evidence>
<name>A0ABQ9HPA4_9NEOP</name>
<dbReference type="Proteomes" id="UP001159363">
    <property type="component" value="Chromosome X"/>
</dbReference>
<gene>
    <name evidence="1" type="ORF">PR048_012142</name>
</gene>
<sequence length="393" mass="43205">MLGQGFEPDKIDFKLVYTEFTFAIASEIIRHVLDDFAPIADLQGNKKRILYCQMWGSLSLLVIMHVAKYDPSCGRGGQAVSALPPRRTRSIPGRDTGFSHVGNRAGRCRWLAGFRGVSHPPPPPAIHSGAAPYSPPSPSLSLNTSLLKAAHISSLNLKQNRLSCSPPTIVNRVYSPAGSLPDFRIWESCRTMPMVGGFSRGSSFPLPFVQALLHIHFNHPRFYNEQQNRTSLLKEAPWDMCVTERGNEEIQTIGFQPDRVISRGTNPPMPPRSPDLSVCDSFLWGALKGQQQTRTHLKNSMPTLPQLSMPSHSMSSPVPFTIFGVVCTPASRRVGRKAVQCWDTEIGRAQPARSIYLAFSVCSGAERAPVAVTRHPIQDNGTGRGTDAVVRKA</sequence>
<organism evidence="1 2">
    <name type="scientific">Dryococelus australis</name>
    <dbReference type="NCBI Taxonomy" id="614101"/>
    <lineage>
        <taxon>Eukaryota</taxon>
        <taxon>Metazoa</taxon>
        <taxon>Ecdysozoa</taxon>
        <taxon>Arthropoda</taxon>
        <taxon>Hexapoda</taxon>
        <taxon>Insecta</taxon>
        <taxon>Pterygota</taxon>
        <taxon>Neoptera</taxon>
        <taxon>Polyneoptera</taxon>
        <taxon>Phasmatodea</taxon>
        <taxon>Verophasmatodea</taxon>
        <taxon>Anareolatae</taxon>
        <taxon>Phasmatidae</taxon>
        <taxon>Eurycanthinae</taxon>
        <taxon>Dryococelus</taxon>
    </lineage>
</organism>
<keyword evidence="2" id="KW-1185">Reference proteome</keyword>
<dbReference type="EMBL" id="JARBHB010000004">
    <property type="protein sequence ID" value="KAJ8885936.1"/>
    <property type="molecule type" value="Genomic_DNA"/>
</dbReference>
<accession>A0ABQ9HPA4</accession>
<proteinExistence type="predicted"/>
<evidence type="ECO:0000313" key="1">
    <source>
        <dbReference type="EMBL" id="KAJ8885936.1"/>
    </source>
</evidence>
<protein>
    <submittedName>
        <fullName evidence="1">Uncharacterized protein</fullName>
    </submittedName>
</protein>
<comment type="caution">
    <text evidence="1">The sequence shown here is derived from an EMBL/GenBank/DDBJ whole genome shotgun (WGS) entry which is preliminary data.</text>
</comment>